<comment type="similarity">
    <text evidence="1">Belongs to the ATP-dependent AMP-binding enzyme family.</text>
</comment>
<comment type="caution">
    <text evidence="7">The sequence shown here is derived from an EMBL/GenBank/DDBJ whole genome shotgun (WGS) entry which is preliminary data.</text>
</comment>
<evidence type="ECO:0000256" key="1">
    <source>
        <dbReference type="ARBA" id="ARBA00006432"/>
    </source>
</evidence>
<dbReference type="InterPro" id="IPR042099">
    <property type="entry name" value="ANL_N_sf"/>
</dbReference>
<protein>
    <submittedName>
        <fullName evidence="7">Acetoacetate--CoA ligase</fullName>
    </submittedName>
</protein>
<evidence type="ECO:0000259" key="6">
    <source>
        <dbReference type="Pfam" id="PF13193"/>
    </source>
</evidence>
<dbReference type="Gene3D" id="3.30.300.30">
    <property type="match status" value="1"/>
</dbReference>
<evidence type="ECO:0000313" key="8">
    <source>
        <dbReference type="Proteomes" id="UP001501598"/>
    </source>
</evidence>
<evidence type="ECO:0000313" key="7">
    <source>
        <dbReference type="EMBL" id="GAA4558848.1"/>
    </source>
</evidence>
<reference evidence="8" key="1">
    <citation type="journal article" date="2019" name="Int. J. Syst. Evol. Microbiol.">
        <title>The Global Catalogue of Microorganisms (GCM) 10K type strain sequencing project: providing services to taxonomists for standard genome sequencing and annotation.</title>
        <authorList>
            <consortium name="The Broad Institute Genomics Platform"/>
            <consortium name="The Broad Institute Genome Sequencing Center for Infectious Disease"/>
            <person name="Wu L."/>
            <person name="Ma J."/>
        </authorList>
    </citation>
    <scope>NUCLEOTIDE SEQUENCE [LARGE SCALE GENOMIC DNA]</scope>
    <source>
        <strain evidence="8">JCM 17906</strain>
    </source>
</reference>
<keyword evidence="3" id="KW-0547">Nucleotide-binding</keyword>
<evidence type="ECO:0000256" key="3">
    <source>
        <dbReference type="ARBA" id="ARBA00022741"/>
    </source>
</evidence>
<feature type="domain" description="AMP-binding enzyme C-terminal" evidence="6">
    <location>
        <begin position="551"/>
        <end position="625"/>
    </location>
</feature>
<sequence length="677" mass="73601">MASSGVSEADEPDAEVLWAPSAERAASTAMARYAQWIAHREGLPADDFETLWRWSVETGSGFWASLAEFFDVSAEGDWSVERDPDVTGLSGAGWFPQVRLNYAEQALRGRDAHGPALVQLSESNEPVDVSWAELRGQVGSFASQLRRWGVRPGDRVVGYLPNLAETVVALLGTAAVGAVWACCAPDYGIDAVVDRLAQIEPKVLVAADGYRFGGKDVDRVSAIEEIAARLPSLEKLVVVPRVHDSVAVTTDVETIAWADAVAEPAEPVFERVPFDHPLWILYSSGTTGLPKGIVHSQGGIVLEHLKWLGLHDDVRPGDRFFWFTSTAWMVWNASIAGLLVGATVVLYDGAPNRPGPGRLWELAAQVRATQFGTSAGYLTASEKAGLTPGADLDLSALRAVLYSGSVLPVEGWRWVYSAVKFDVWLDAPCGGTDVCTPYVGGNPLAPVHAGEMQCRFLGTRVESWDAEGQHATDRVGELVVTTAIPSMPVRFWNDPDGHRFQEAYFEIYPGVWRHGDWITITSRGTAIVHGRSDSTINRHGVRMGSADIYAAVDRIPEVADSLVIGAELDSGRYWMPLFVTLAEGAELDDALEARIAREIRENCSARHVPDEILVAPAIPHTLTGKRLEVPVKRLLQGFEPSRAVNAGVVDSPEALDWFTELGERRRKVDDTTVGGQP</sequence>
<dbReference type="EMBL" id="BAABGT010000115">
    <property type="protein sequence ID" value="GAA4558848.1"/>
    <property type="molecule type" value="Genomic_DNA"/>
</dbReference>
<keyword evidence="4" id="KW-0067">ATP-binding</keyword>
<dbReference type="RefSeq" id="WP_345427006.1">
    <property type="nucleotide sequence ID" value="NZ_BAABGT010000115.1"/>
</dbReference>
<dbReference type="PANTHER" id="PTHR42921">
    <property type="entry name" value="ACETOACETYL-COA SYNTHETASE"/>
    <property type="match status" value="1"/>
</dbReference>
<name>A0ABP8S3Q8_9PSEU</name>
<accession>A0ABP8S3Q8</accession>
<dbReference type="Pfam" id="PF13193">
    <property type="entry name" value="AMP-binding_C"/>
    <property type="match status" value="1"/>
</dbReference>
<evidence type="ECO:0000259" key="5">
    <source>
        <dbReference type="Pfam" id="PF00501"/>
    </source>
</evidence>
<dbReference type="InterPro" id="IPR045851">
    <property type="entry name" value="AMP-bd_C_sf"/>
</dbReference>
<dbReference type="Proteomes" id="UP001501598">
    <property type="component" value="Unassembled WGS sequence"/>
</dbReference>
<proteinExistence type="inferred from homology"/>
<keyword evidence="8" id="KW-1185">Reference proteome</keyword>
<dbReference type="InterPro" id="IPR000873">
    <property type="entry name" value="AMP-dep_synth/lig_dom"/>
</dbReference>
<dbReference type="PANTHER" id="PTHR42921:SF1">
    <property type="entry name" value="ACETOACETYL-COA SYNTHETASE"/>
    <property type="match status" value="1"/>
</dbReference>
<dbReference type="InterPro" id="IPR020845">
    <property type="entry name" value="AMP-binding_CS"/>
</dbReference>
<dbReference type="SUPFAM" id="SSF56801">
    <property type="entry name" value="Acetyl-CoA synthetase-like"/>
    <property type="match status" value="1"/>
</dbReference>
<dbReference type="NCBIfam" id="TIGR01217">
    <property type="entry name" value="ac_ac_CoA_syn"/>
    <property type="match status" value="1"/>
</dbReference>
<gene>
    <name evidence="7" type="ORF">GCM10023175_65810</name>
</gene>
<dbReference type="PROSITE" id="PS00455">
    <property type="entry name" value="AMP_BINDING"/>
    <property type="match status" value="1"/>
</dbReference>
<dbReference type="NCBIfam" id="NF002937">
    <property type="entry name" value="PRK03584.1"/>
    <property type="match status" value="1"/>
</dbReference>
<organism evidence="7 8">
    <name type="scientific">Pseudonocardia xishanensis</name>
    <dbReference type="NCBI Taxonomy" id="630995"/>
    <lineage>
        <taxon>Bacteria</taxon>
        <taxon>Bacillati</taxon>
        <taxon>Actinomycetota</taxon>
        <taxon>Actinomycetes</taxon>
        <taxon>Pseudonocardiales</taxon>
        <taxon>Pseudonocardiaceae</taxon>
        <taxon>Pseudonocardia</taxon>
    </lineage>
</organism>
<dbReference type="InterPro" id="IPR005914">
    <property type="entry name" value="Acac_CoA_synth"/>
</dbReference>
<keyword evidence="2 7" id="KW-0436">Ligase</keyword>
<evidence type="ECO:0000256" key="4">
    <source>
        <dbReference type="ARBA" id="ARBA00022840"/>
    </source>
</evidence>
<dbReference type="Pfam" id="PF00501">
    <property type="entry name" value="AMP-binding"/>
    <property type="match status" value="1"/>
</dbReference>
<dbReference type="Gene3D" id="3.40.50.12780">
    <property type="entry name" value="N-terminal domain of ligase-like"/>
    <property type="match status" value="1"/>
</dbReference>
<dbReference type="InterPro" id="IPR025110">
    <property type="entry name" value="AMP-bd_C"/>
</dbReference>
<feature type="domain" description="AMP-dependent synthetase/ligase" evidence="5">
    <location>
        <begin position="115"/>
        <end position="421"/>
    </location>
</feature>
<dbReference type="GO" id="GO:0016874">
    <property type="term" value="F:ligase activity"/>
    <property type="evidence" value="ECO:0007669"/>
    <property type="project" value="UniProtKB-KW"/>
</dbReference>
<evidence type="ECO:0000256" key="2">
    <source>
        <dbReference type="ARBA" id="ARBA00022598"/>
    </source>
</evidence>